<evidence type="ECO:0000313" key="3">
    <source>
        <dbReference type="Proteomes" id="UP000076871"/>
    </source>
</evidence>
<keyword evidence="3" id="KW-1185">Reference proteome</keyword>
<evidence type="ECO:0000256" key="1">
    <source>
        <dbReference type="SAM" id="Phobius"/>
    </source>
</evidence>
<organism evidence="2 3">
    <name type="scientific">Laetiporus sulphureus 93-53</name>
    <dbReference type="NCBI Taxonomy" id="1314785"/>
    <lineage>
        <taxon>Eukaryota</taxon>
        <taxon>Fungi</taxon>
        <taxon>Dikarya</taxon>
        <taxon>Basidiomycota</taxon>
        <taxon>Agaricomycotina</taxon>
        <taxon>Agaricomycetes</taxon>
        <taxon>Polyporales</taxon>
        <taxon>Laetiporus</taxon>
    </lineage>
</organism>
<dbReference type="AlphaFoldDB" id="A0A165BIR2"/>
<gene>
    <name evidence="2" type="ORF">LAESUDRAFT_731494</name>
</gene>
<keyword evidence="1" id="KW-0812">Transmembrane</keyword>
<keyword evidence="1" id="KW-0472">Membrane</keyword>
<name>A0A165BIR2_9APHY</name>
<protein>
    <submittedName>
        <fullName evidence="2">Uncharacterized protein</fullName>
    </submittedName>
</protein>
<reference evidence="2 3" key="1">
    <citation type="journal article" date="2016" name="Mol. Biol. Evol.">
        <title>Comparative Genomics of Early-Diverging Mushroom-Forming Fungi Provides Insights into the Origins of Lignocellulose Decay Capabilities.</title>
        <authorList>
            <person name="Nagy L.G."/>
            <person name="Riley R."/>
            <person name="Tritt A."/>
            <person name="Adam C."/>
            <person name="Daum C."/>
            <person name="Floudas D."/>
            <person name="Sun H."/>
            <person name="Yadav J.S."/>
            <person name="Pangilinan J."/>
            <person name="Larsson K.H."/>
            <person name="Matsuura K."/>
            <person name="Barry K."/>
            <person name="Labutti K."/>
            <person name="Kuo R."/>
            <person name="Ohm R.A."/>
            <person name="Bhattacharya S.S."/>
            <person name="Shirouzu T."/>
            <person name="Yoshinaga Y."/>
            <person name="Martin F.M."/>
            <person name="Grigoriev I.V."/>
            <person name="Hibbett D.S."/>
        </authorList>
    </citation>
    <scope>NUCLEOTIDE SEQUENCE [LARGE SCALE GENOMIC DNA]</scope>
    <source>
        <strain evidence="2 3">93-53</strain>
    </source>
</reference>
<keyword evidence="1" id="KW-1133">Transmembrane helix</keyword>
<dbReference type="EMBL" id="KV427669">
    <property type="protein sequence ID" value="KZT01134.1"/>
    <property type="molecule type" value="Genomic_DNA"/>
</dbReference>
<proteinExistence type="predicted"/>
<feature type="transmembrane region" description="Helical" evidence="1">
    <location>
        <begin position="12"/>
        <end position="33"/>
    </location>
</feature>
<evidence type="ECO:0000313" key="2">
    <source>
        <dbReference type="EMBL" id="KZT01134.1"/>
    </source>
</evidence>
<sequence length="53" mass="6042">MGEHVSEFLGDLVGFASLAAIMGFFMWAIYSLLRSMDRDRMCPCLSNTCIDYR</sequence>
<accession>A0A165BIR2</accession>
<dbReference type="InParanoid" id="A0A165BIR2"/>
<dbReference type="RefSeq" id="XP_040758874.1">
    <property type="nucleotide sequence ID" value="XM_040910056.1"/>
</dbReference>
<dbReference type="GeneID" id="63827085"/>
<dbReference type="Proteomes" id="UP000076871">
    <property type="component" value="Unassembled WGS sequence"/>
</dbReference>